<protein>
    <submittedName>
        <fullName evidence="1">Uncharacterized protein</fullName>
    </submittedName>
</protein>
<reference evidence="1 2" key="1">
    <citation type="submission" date="2018-02" db="EMBL/GenBank/DDBJ databases">
        <title>Sphingobacterium KA21.</title>
        <authorList>
            <person name="Vasarhelyi B.M."/>
            <person name="Deshmukh S."/>
            <person name="Balint B."/>
            <person name="Kukolya J."/>
        </authorList>
    </citation>
    <scope>NUCLEOTIDE SEQUENCE [LARGE SCALE GENOMIC DNA]</scope>
    <source>
        <strain evidence="1 2">Ka21</strain>
    </source>
</reference>
<dbReference type="Proteomes" id="UP000618319">
    <property type="component" value="Unassembled WGS sequence"/>
</dbReference>
<gene>
    <name evidence="1" type="ORF">C4F40_01235</name>
</gene>
<keyword evidence="2" id="KW-1185">Reference proteome</keyword>
<organism evidence="1 2">
    <name type="scientific">Sphingobacterium pedocola</name>
    <dbReference type="NCBI Taxonomy" id="2082722"/>
    <lineage>
        <taxon>Bacteria</taxon>
        <taxon>Pseudomonadati</taxon>
        <taxon>Bacteroidota</taxon>
        <taxon>Sphingobacteriia</taxon>
        <taxon>Sphingobacteriales</taxon>
        <taxon>Sphingobacteriaceae</taxon>
        <taxon>Sphingobacterium</taxon>
    </lineage>
</organism>
<name>A0ABR9T2Y7_9SPHI</name>
<sequence>MGRPLVMPTDQVHDCRFMADKIAVCAGFSMLVVSRPASIPFRVTMNRTVIESETGEIKAFSVGSLIMFDSFFK</sequence>
<evidence type="ECO:0000313" key="2">
    <source>
        <dbReference type="Proteomes" id="UP000618319"/>
    </source>
</evidence>
<proteinExistence type="predicted"/>
<evidence type="ECO:0000313" key="1">
    <source>
        <dbReference type="EMBL" id="MBE8719352.1"/>
    </source>
</evidence>
<dbReference type="EMBL" id="PSKQ01000010">
    <property type="protein sequence ID" value="MBE8719352.1"/>
    <property type="molecule type" value="Genomic_DNA"/>
</dbReference>
<comment type="caution">
    <text evidence="1">The sequence shown here is derived from an EMBL/GenBank/DDBJ whole genome shotgun (WGS) entry which is preliminary data.</text>
</comment>
<accession>A0ABR9T2Y7</accession>